<name>A0A316ZG49_9BASI</name>
<sequence length="162" mass="17757">MPLHSIARLISTMLYGKRFFPYYVYNILGGVDEQGRGAVYSFDPVGSYEREFCRAAGAAQSLLQPFLDSQIMFKNQLPVAARPIPEPGTMTVPEVLRIVTDSFTSATERHIEVGDGLEMYIVRVPGSAASEVQLQSAVEATGGEDTQTPGATVVLRRELKKD</sequence>
<dbReference type="STRING" id="58919.A0A316ZG49"/>
<dbReference type="GeneID" id="37269440"/>
<accession>A0A316ZG49</accession>
<keyword evidence="3" id="KW-0647">Proteasome</keyword>
<dbReference type="PANTHER" id="PTHR32194">
    <property type="entry name" value="METALLOPROTEASE TLDD"/>
    <property type="match status" value="1"/>
</dbReference>
<dbReference type="SUPFAM" id="SSF56235">
    <property type="entry name" value="N-terminal nucleophile aminohydrolases (Ntn hydrolases)"/>
    <property type="match status" value="1"/>
</dbReference>
<evidence type="ECO:0000313" key="4">
    <source>
        <dbReference type="EMBL" id="PWN99335.1"/>
    </source>
</evidence>
<keyword evidence="2" id="KW-0963">Cytoplasm</keyword>
<keyword evidence="4" id="KW-0378">Hydrolase</keyword>
<keyword evidence="5" id="KW-1185">Reference proteome</keyword>
<proteinExistence type="predicted"/>
<gene>
    <name evidence="4" type="ORF">FA09DRAFT_328743</name>
</gene>
<evidence type="ECO:0000256" key="2">
    <source>
        <dbReference type="ARBA" id="ARBA00022490"/>
    </source>
</evidence>
<dbReference type="GO" id="GO:0016787">
    <property type="term" value="F:hydrolase activity"/>
    <property type="evidence" value="ECO:0007669"/>
    <property type="project" value="UniProtKB-KW"/>
</dbReference>
<dbReference type="InterPro" id="IPR023333">
    <property type="entry name" value="Proteasome_suB-type"/>
</dbReference>
<dbReference type="InterPro" id="IPR029055">
    <property type="entry name" value="Ntn_hydrolases_N"/>
</dbReference>
<reference evidence="4 5" key="1">
    <citation type="journal article" date="2018" name="Mol. Biol. Evol.">
        <title>Broad Genomic Sampling Reveals a Smut Pathogenic Ancestry of the Fungal Clade Ustilaginomycotina.</title>
        <authorList>
            <person name="Kijpornyongpan T."/>
            <person name="Mondo S.J."/>
            <person name="Barry K."/>
            <person name="Sandor L."/>
            <person name="Lee J."/>
            <person name="Lipzen A."/>
            <person name="Pangilinan J."/>
            <person name="LaButti K."/>
            <person name="Hainaut M."/>
            <person name="Henrissat B."/>
            <person name="Grigoriev I.V."/>
            <person name="Spatafora J.W."/>
            <person name="Aime M.C."/>
        </authorList>
    </citation>
    <scope>NUCLEOTIDE SEQUENCE [LARGE SCALE GENOMIC DNA]</scope>
    <source>
        <strain evidence="4 5">MCA 4186</strain>
    </source>
</reference>
<dbReference type="Pfam" id="PF00227">
    <property type="entry name" value="Proteasome"/>
    <property type="match status" value="1"/>
</dbReference>
<dbReference type="Gene3D" id="3.60.20.10">
    <property type="entry name" value="Glutamine Phosphoribosylpyrophosphate, subunit 1, domain 1"/>
    <property type="match status" value="1"/>
</dbReference>
<dbReference type="GO" id="GO:0005737">
    <property type="term" value="C:cytoplasm"/>
    <property type="evidence" value="ECO:0007669"/>
    <property type="project" value="TreeGrafter"/>
</dbReference>
<comment type="subcellular location">
    <subcellularLocation>
        <location evidence="1">Nucleus</location>
    </subcellularLocation>
</comment>
<dbReference type="InterPro" id="IPR001353">
    <property type="entry name" value="Proteasome_sua/b"/>
</dbReference>
<dbReference type="PANTHER" id="PTHR32194:SF2">
    <property type="entry name" value="PROTEASOME SUBUNIT BETA TYPE-1"/>
    <property type="match status" value="1"/>
</dbReference>
<dbReference type="GO" id="GO:0005634">
    <property type="term" value="C:nucleus"/>
    <property type="evidence" value="ECO:0007669"/>
    <property type="project" value="UniProtKB-SubCell"/>
</dbReference>
<evidence type="ECO:0000313" key="5">
    <source>
        <dbReference type="Proteomes" id="UP000245946"/>
    </source>
</evidence>
<evidence type="ECO:0000256" key="1">
    <source>
        <dbReference type="ARBA" id="ARBA00004123"/>
    </source>
</evidence>
<dbReference type="EMBL" id="KZ819288">
    <property type="protein sequence ID" value="PWN99335.1"/>
    <property type="molecule type" value="Genomic_DNA"/>
</dbReference>
<protein>
    <submittedName>
        <fullName evidence="4">N-terminal nucleophile aminohydrolase</fullName>
    </submittedName>
</protein>
<dbReference type="OrthoDB" id="268479at2759"/>
<evidence type="ECO:0000256" key="3">
    <source>
        <dbReference type="ARBA" id="ARBA00022942"/>
    </source>
</evidence>
<dbReference type="Proteomes" id="UP000245946">
    <property type="component" value="Unassembled WGS sequence"/>
</dbReference>
<dbReference type="GO" id="GO:0005839">
    <property type="term" value="C:proteasome core complex"/>
    <property type="evidence" value="ECO:0007669"/>
    <property type="project" value="InterPro"/>
</dbReference>
<dbReference type="AlphaFoldDB" id="A0A316ZG49"/>
<dbReference type="RefSeq" id="XP_025599614.1">
    <property type="nucleotide sequence ID" value="XM_025741896.1"/>
</dbReference>
<organism evidence="4 5">
    <name type="scientific">Tilletiopsis washingtonensis</name>
    <dbReference type="NCBI Taxonomy" id="58919"/>
    <lineage>
        <taxon>Eukaryota</taxon>
        <taxon>Fungi</taxon>
        <taxon>Dikarya</taxon>
        <taxon>Basidiomycota</taxon>
        <taxon>Ustilaginomycotina</taxon>
        <taxon>Exobasidiomycetes</taxon>
        <taxon>Entylomatales</taxon>
        <taxon>Entylomatales incertae sedis</taxon>
        <taxon>Tilletiopsis</taxon>
    </lineage>
</organism>
<dbReference type="GO" id="GO:0051603">
    <property type="term" value="P:proteolysis involved in protein catabolic process"/>
    <property type="evidence" value="ECO:0007669"/>
    <property type="project" value="InterPro"/>
</dbReference>